<proteinExistence type="predicted"/>
<dbReference type="Proteomes" id="UP000265520">
    <property type="component" value="Unassembled WGS sequence"/>
</dbReference>
<reference evidence="1 2" key="1">
    <citation type="journal article" date="2018" name="Front. Plant Sci.">
        <title>Red Clover (Trifolium pratense) and Zigzag Clover (T. medium) - A Picture of Genomic Similarities and Differences.</title>
        <authorList>
            <person name="Dluhosova J."/>
            <person name="Istvanek J."/>
            <person name="Nedelnik J."/>
            <person name="Repkova J."/>
        </authorList>
    </citation>
    <scope>NUCLEOTIDE SEQUENCE [LARGE SCALE GENOMIC DNA]</scope>
    <source>
        <strain evidence="2">cv. 10/8</strain>
        <tissue evidence="1">Leaf</tissue>
    </source>
</reference>
<evidence type="ECO:0000313" key="1">
    <source>
        <dbReference type="EMBL" id="MCI67680.1"/>
    </source>
</evidence>
<dbReference type="AlphaFoldDB" id="A0A392U553"/>
<name>A0A392U553_9FABA</name>
<feature type="non-terminal residue" evidence="1">
    <location>
        <position position="1"/>
    </location>
</feature>
<organism evidence="1 2">
    <name type="scientific">Trifolium medium</name>
    <dbReference type="NCBI Taxonomy" id="97028"/>
    <lineage>
        <taxon>Eukaryota</taxon>
        <taxon>Viridiplantae</taxon>
        <taxon>Streptophyta</taxon>
        <taxon>Embryophyta</taxon>
        <taxon>Tracheophyta</taxon>
        <taxon>Spermatophyta</taxon>
        <taxon>Magnoliopsida</taxon>
        <taxon>eudicotyledons</taxon>
        <taxon>Gunneridae</taxon>
        <taxon>Pentapetalae</taxon>
        <taxon>rosids</taxon>
        <taxon>fabids</taxon>
        <taxon>Fabales</taxon>
        <taxon>Fabaceae</taxon>
        <taxon>Papilionoideae</taxon>
        <taxon>50 kb inversion clade</taxon>
        <taxon>NPAAA clade</taxon>
        <taxon>Hologalegina</taxon>
        <taxon>IRL clade</taxon>
        <taxon>Trifolieae</taxon>
        <taxon>Trifolium</taxon>
    </lineage>
</organism>
<dbReference type="EMBL" id="LXQA010721605">
    <property type="protein sequence ID" value="MCI67680.1"/>
    <property type="molecule type" value="Genomic_DNA"/>
</dbReference>
<keyword evidence="2" id="KW-1185">Reference proteome</keyword>
<evidence type="ECO:0000313" key="2">
    <source>
        <dbReference type="Proteomes" id="UP000265520"/>
    </source>
</evidence>
<sequence length="80" mass="8772">GNVSKFSKQKLPLQVLDHGWDNSSRDSSTAVMHKPPLSCVASTHIRVPDVTHHNKLHTVRQIGVKPTLVRSSIAPLATEN</sequence>
<protein>
    <submittedName>
        <fullName evidence="1">Uncharacterized protein</fullName>
    </submittedName>
</protein>
<accession>A0A392U553</accession>
<comment type="caution">
    <text evidence="1">The sequence shown here is derived from an EMBL/GenBank/DDBJ whole genome shotgun (WGS) entry which is preliminary data.</text>
</comment>